<organism evidence="1 2">
    <name type="scientific">Fibrobacter intestinalis</name>
    <dbReference type="NCBI Taxonomy" id="28122"/>
    <lineage>
        <taxon>Bacteria</taxon>
        <taxon>Pseudomonadati</taxon>
        <taxon>Fibrobacterota</taxon>
        <taxon>Fibrobacteria</taxon>
        <taxon>Fibrobacterales</taxon>
        <taxon>Fibrobacteraceae</taxon>
        <taxon>Fibrobacter</taxon>
    </lineage>
</organism>
<evidence type="ECO:0000313" key="2">
    <source>
        <dbReference type="Proteomes" id="UP000190449"/>
    </source>
</evidence>
<protein>
    <submittedName>
        <fullName evidence="1">Predicted nucleic acid-binding protein, contains PIN domain</fullName>
    </submittedName>
</protein>
<dbReference type="EMBL" id="FUWU01000111">
    <property type="protein sequence ID" value="SKA23524.1"/>
    <property type="molecule type" value="Genomic_DNA"/>
</dbReference>
<dbReference type="STRING" id="28122.SAMN02745108_02978"/>
<accession>A0A1T4S5K0</accession>
<dbReference type="Proteomes" id="UP000190449">
    <property type="component" value="Unassembled WGS sequence"/>
</dbReference>
<sequence>MIVVSDTTPLLTLFKIGRIDVLNKLYNSVHIPFAVFEELTRNTEYPEEAEYFRNCPFLEVHSDLSADRVSLLQRATGLDLGESEAIILADEKQPSLLLIDESKGRVVAESMKLTITGSIGILFAAYQKKLLTADEIDQSVTMLRGMNRFIGEKLFNLLLSLVHDKI</sequence>
<reference evidence="1 2" key="1">
    <citation type="submission" date="2017-02" db="EMBL/GenBank/DDBJ databases">
        <authorList>
            <person name="Peterson S.W."/>
        </authorList>
    </citation>
    <scope>NUCLEOTIDE SEQUENCE [LARGE SCALE GENOMIC DNA]</scope>
    <source>
        <strain evidence="1 2">ATCC 43854</strain>
    </source>
</reference>
<dbReference type="InterPro" id="IPR021799">
    <property type="entry name" value="PIN-like_prokaryotic"/>
</dbReference>
<dbReference type="AlphaFoldDB" id="A0A1T4S5K0"/>
<dbReference type="Pfam" id="PF11848">
    <property type="entry name" value="DUF3368"/>
    <property type="match status" value="1"/>
</dbReference>
<gene>
    <name evidence="1" type="ORF">SAMN02745108_02978</name>
</gene>
<name>A0A1T4S5K0_9BACT</name>
<dbReference type="PANTHER" id="PTHR39550">
    <property type="entry name" value="SLL0658 PROTEIN"/>
    <property type="match status" value="1"/>
</dbReference>
<dbReference type="PANTHER" id="PTHR39550:SF1">
    <property type="entry name" value="SLL0658 PROTEIN"/>
    <property type="match status" value="1"/>
</dbReference>
<evidence type="ECO:0000313" key="1">
    <source>
        <dbReference type="EMBL" id="SKA23524.1"/>
    </source>
</evidence>
<proteinExistence type="predicted"/>